<name>H3C415_TETNG</name>
<dbReference type="AlphaFoldDB" id="H3C415"/>
<dbReference type="Ensembl" id="ENSTNIT00000000788.1">
    <property type="protein sequence ID" value="ENSTNIP00000002984.1"/>
    <property type="gene ID" value="ENSTNIG00000000068.1"/>
</dbReference>
<reference evidence="2" key="2">
    <citation type="submission" date="2025-08" db="UniProtKB">
        <authorList>
            <consortium name="Ensembl"/>
        </authorList>
    </citation>
    <scope>IDENTIFICATION</scope>
</reference>
<feature type="region of interest" description="Disordered" evidence="1">
    <location>
        <begin position="71"/>
        <end position="149"/>
    </location>
</feature>
<organism evidence="2 3">
    <name type="scientific">Tetraodon nigroviridis</name>
    <name type="common">Spotted green pufferfish</name>
    <name type="synonym">Chelonodon nigroviridis</name>
    <dbReference type="NCBI Taxonomy" id="99883"/>
    <lineage>
        <taxon>Eukaryota</taxon>
        <taxon>Metazoa</taxon>
        <taxon>Chordata</taxon>
        <taxon>Craniata</taxon>
        <taxon>Vertebrata</taxon>
        <taxon>Euteleostomi</taxon>
        <taxon>Actinopterygii</taxon>
        <taxon>Neopterygii</taxon>
        <taxon>Teleostei</taxon>
        <taxon>Neoteleostei</taxon>
        <taxon>Acanthomorphata</taxon>
        <taxon>Eupercaria</taxon>
        <taxon>Tetraodontiformes</taxon>
        <taxon>Tetradontoidea</taxon>
        <taxon>Tetraodontidae</taxon>
        <taxon>Tetraodon</taxon>
    </lineage>
</organism>
<evidence type="ECO:0000313" key="2">
    <source>
        <dbReference type="Ensembl" id="ENSTNIP00000002984.1"/>
    </source>
</evidence>
<dbReference type="HOGENOM" id="CLU_1753985_0_0_1"/>
<feature type="compositionally biased region" description="Basic residues" evidence="1">
    <location>
        <begin position="1"/>
        <end position="14"/>
    </location>
</feature>
<evidence type="ECO:0000256" key="1">
    <source>
        <dbReference type="SAM" id="MobiDB-lite"/>
    </source>
</evidence>
<proteinExistence type="predicted"/>
<dbReference type="Proteomes" id="UP000007303">
    <property type="component" value="Unassembled WGS sequence"/>
</dbReference>
<accession>H3C415</accession>
<keyword evidence="3" id="KW-1185">Reference proteome</keyword>
<feature type="region of interest" description="Disordered" evidence="1">
    <location>
        <begin position="1"/>
        <end position="34"/>
    </location>
</feature>
<feature type="compositionally biased region" description="Basic residues" evidence="1">
    <location>
        <begin position="115"/>
        <end position="137"/>
    </location>
</feature>
<reference evidence="2" key="3">
    <citation type="submission" date="2025-09" db="UniProtKB">
        <authorList>
            <consortium name="Ensembl"/>
        </authorList>
    </citation>
    <scope>IDENTIFICATION</scope>
</reference>
<dbReference type="InParanoid" id="H3C415"/>
<sequence>MAAPRWRLRGHRRGFPPLGSPSTKPSSFPLKRSLRGTPGPFSSWFVPAEAPAELQVPDRAAFLAGSRIHVSAARSSAPSPPLPSRGGCFPLLNSKPPSWPPKRPASSRLQPPCPRQRKLRAACRRRTRLQRPGKRLRAAAAAATEPGCS</sequence>
<reference evidence="3" key="1">
    <citation type="journal article" date="2004" name="Nature">
        <title>Genome duplication in the teleost fish Tetraodon nigroviridis reveals the early vertebrate proto-karyotype.</title>
        <authorList>
            <person name="Jaillon O."/>
            <person name="Aury J.-M."/>
            <person name="Brunet F."/>
            <person name="Petit J.-L."/>
            <person name="Stange-Thomann N."/>
            <person name="Mauceli E."/>
            <person name="Bouneau L."/>
            <person name="Fischer C."/>
            <person name="Ozouf-Costaz C."/>
            <person name="Bernot A."/>
            <person name="Nicaud S."/>
            <person name="Jaffe D."/>
            <person name="Fisher S."/>
            <person name="Lutfalla G."/>
            <person name="Dossat C."/>
            <person name="Segurens B."/>
            <person name="Dasilva C."/>
            <person name="Salanoubat M."/>
            <person name="Levy M."/>
            <person name="Boudet N."/>
            <person name="Castellano S."/>
            <person name="Anthouard V."/>
            <person name="Jubin C."/>
            <person name="Castelli V."/>
            <person name="Katinka M."/>
            <person name="Vacherie B."/>
            <person name="Biemont C."/>
            <person name="Skalli Z."/>
            <person name="Cattolico L."/>
            <person name="Poulain J."/>
            <person name="De Berardinis V."/>
            <person name="Cruaud C."/>
            <person name="Duprat S."/>
            <person name="Brottier P."/>
            <person name="Coutanceau J.-P."/>
            <person name="Gouzy J."/>
            <person name="Parra G."/>
            <person name="Lardier G."/>
            <person name="Chapple C."/>
            <person name="McKernan K.J."/>
            <person name="McEwan P."/>
            <person name="Bosak S."/>
            <person name="Kellis M."/>
            <person name="Volff J.-N."/>
            <person name="Guigo R."/>
            <person name="Zody M.C."/>
            <person name="Mesirov J."/>
            <person name="Lindblad-Toh K."/>
            <person name="Birren B."/>
            <person name="Nusbaum C."/>
            <person name="Kahn D."/>
            <person name="Robinson-Rechavi M."/>
            <person name="Laudet V."/>
            <person name="Schachter V."/>
            <person name="Quetier F."/>
            <person name="Saurin W."/>
            <person name="Scarpelli C."/>
            <person name="Wincker P."/>
            <person name="Lander E.S."/>
            <person name="Weissenbach J."/>
            <person name="Roest Crollius H."/>
        </authorList>
    </citation>
    <scope>NUCLEOTIDE SEQUENCE [LARGE SCALE GENOMIC DNA]</scope>
</reference>
<protein>
    <submittedName>
        <fullName evidence="2">Uncharacterized protein</fullName>
    </submittedName>
</protein>
<evidence type="ECO:0000313" key="3">
    <source>
        <dbReference type="Proteomes" id="UP000007303"/>
    </source>
</evidence>